<dbReference type="Pfam" id="PF12697">
    <property type="entry name" value="Abhydrolase_6"/>
    <property type="match status" value="1"/>
</dbReference>
<reference evidence="2 3" key="1">
    <citation type="submission" date="2016-10" db="EMBL/GenBank/DDBJ databases">
        <authorList>
            <person name="de Groot N.N."/>
        </authorList>
    </citation>
    <scope>NUCLEOTIDE SEQUENCE [LARGE SCALE GENOMIC DNA]</scope>
    <source>
        <strain evidence="2 3">CGMCC 1.5337</strain>
    </source>
</reference>
<dbReference type="PANTHER" id="PTHR46438">
    <property type="entry name" value="ALPHA/BETA-HYDROLASES SUPERFAMILY PROTEIN"/>
    <property type="match status" value="1"/>
</dbReference>
<dbReference type="Gene3D" id="3.40.50.1820">
    <property type="entry name" value="alpha/beta hydrolase"/>
    <property type="match status" value="1"/>
</dbReference>
<dbReference type="EMBL" id="FOJA01000001">
    <property type="protein sequence ID" value="SEV99692.1"/>
    <property type="molecule type" value="Genomic_DNA"/>
</dbReference>
<evidence type="ECO:0000313" key="2">
    <source>
        <dbReference type="EMBL" id="SEV99692.1"/>
    </source>
</evidence>
<name>A0A1I0NEJ3_9EURY</name>
<dbReference type="PRINTS" id="PR00111">
    <property type="entry name" value="ABHYDROLASE"/>
</dbReference>
<dbReference type="AlphaFoldDB" id="A0A1I0NEJ3"/>
<dbReference type="RefSeq" id="WP_089668098.1">
    <property type="nucleotide sequence ID" value="NZ_FOJA01000001.1"/>
</dbReference>
<dbReference type="PANTHER" id="PTHR46438:SF2">
    <property type="entry name" value="ALPHA_BETA-HYDROLASES SUPERFAMILY PROTEIN"/>
    <property type="match status" value="1"/>
</dbReference>
<evidence type="ECO:0000259" key="1">
    <source>
        <dbReference type="Pfam" id="PF12697"/>
    </source>
</evidence>
<feature type="domain" description="AB hydrolase-1" evidence="1">
    <location>
        <begin position="62"/>
        <end position="299"/>
    </location>
</feature>
<proteinExistence type="predicted"/>
<dbReference type="InterPro" id="IPR000073">
    <property type="entry name" value="AB_hydrolase_1"/>
</dbReference>
<gene>
    <name evidence="2" type="ORF">SAMN04487945_0811</name>
</gene>
<dbReference type="STRING" id="355548.SAMN04487945_0811"/>
<organism evidence="2 3">
    <name type="scientific">Halobacterium jilantaiense</name>
    <dbReference type="NCBI Taxonomy" id="355548"/>
    <lineage>
        <taxon>Archaea</taxon>
        <taxon>Methanobacteriati</taxon>
        <taxon>Methanobacteriota</taxon>
        <taxon>Stenosarchaea group</taxon>
        <taxon>Halobacteria</taxon>
        <taxon>Halobacteriales</taxon>
        <taxon>Halobacteriaceae</taxon>
        <taxon>Halobacterium</taxon>
    </lineage>
</organism>
<sequence length="311" mass="33510">MRLRRLLAGAAAGVAATAGANRLLRARVGDLDPALDGDQGTYHWRGFDIAYTEAGDPEHPDVVLLHGVNAAASSREFGEVFDALAEDYHVLAPDLPGFGRSDRPPVAYTSKLYEQFVADFVTDTAEDAVVVASSLTGSWAAMAADEADLSGLVLVCPTADTGQRRPVVRRLLRTPVVGSGLFNALTSRRGLEWFNDRDAFYRTENVPEGLVDYQYTTSHQPGARFAPASFAGSFLDPNVDLADTLAGVDAPVTLVWGREAKITPLSEGHDLADDADVRLVVLDDTSLLPHAEQPDSFLEAVRDELPALERH</sequence>
<dbReference type="Proteomes" id="UP000198518">
    <property type="component" value="Unassembled WGS sequence"/>
</dbReference>
<dbReference type="SUPFAM" id="SSF53474">
    <property type="entry name" value="alpha/beta-Hydrolases"/>
    <property type="match status" value="1"/>
</dbReference>
<protein>
    <submittedName>
        <fullName evidence="2">Pimeloyl-ACP methyl ester carboxylesterase</fullName>
    </submittedName>
</protein>
<dbReference type="InterPro" id="IPR029058">
    <property type="entry name" value="AB_hydrolase_fold"/>
</dbReference>
<accession>A0A1I0NEJ3</accession>
<dbReference type="OrthoDB" id="194600at2157"/>
<keyword evidence="3" id="KW-1185">Reference proteome</keyword>
<evidence type="ECO:0000313" key="3">
    <source>
        <dbReference type="Proteomes" id="UP000198518"/>
    </source>
</evidence>